<organism evidence="1">
    <name type="scientific">Ochrobactrum sp. PW1</name>
    <dbReference type="NCBI Taxonomy" id="1882222"/>
    <lineage>
        <taxon>Bacteria</taxon>
        <taxon>Pseudomonadati</taxon>
        <taxon>Pseudomonadota</taxon>
        <taxon>Alphaproteobacteria</taxon>
        <taxon>Hyphomicrobiales</taxon>
        <taxon>Brucellaceae</taxon>
        <taxon>Brucella/Ochrobactrum group</taxon>
        <taxon>Ochrobactrum</taxon>
    </lineage>
</organism>
<proteinExistence type="predicted"/>
<evidence type="ECO:0000313" key="1">
    <source>
        <dbReference type="EMBL" id="BBA73536.1"/>
    </source>
</evidence>
<protein>
    <submittedName>
        <fullName evidence="1">Uncharacterized protein</fullName>
    </submittedName>
</protein>
<sequence>MTLLAAIRITAPESPELSSEFSWNVTACALNGSLPAGQLKTGHCHERQHTIEREAALR</sequence>
<name>A0A292GQN6_9HYPH</name>
<accession>A0A292GQN6</accession>
<reference evidence="1" key="1">
    <citation type="submission" date="2016-07" db="EMBL/GenBank/DDBJ databases">
        <title>Genomics reveals synergistic degradation of pyrene by five bacteria in a mangrove sediment-derived bacterial consortium.</title>
        <authorList>
            <person name="Wanapaisan P."/>
            <person name="Vejarano F."/>
            <person name="Chakraborty J."/>
            <person name="Shintani M."/>
            <person name="Muangchinda C."/>
            <person name="Laothamteep N."/>
            <person name="Suzuki-Minakuchi C."/>
            <person name="Inoue K."/>
            <person name="Nojiri H."/>
            <person name="Pinyakong O."/>
        </authorList>
    </citation>
    <scope>NUCLEOTIDE SEQUENCE</scope>
    <source>
        <strain evidence="1">PW1</strain>
    </source>
</reference>
<dbReference type="EMBL" id="LC171366">
    <property type="protein sequence ID" value="BBA73536.1"/>
    <property type="molecule type" value="Genomic_DNA"/>
</dbReference>
<dbReference type="AlphaFoldDB" id="A0A292GQN6"/>